<proteinExistence type="predicted"/>
<dbReference type="EMBL" id="BJXA01000013">
    <property type="protein sequence ID" value="GEM38014.1"/>
    <property type="molecule type" value="Genomic_DNA"/>
</dbReference>
<evidence type="ECO:0008006" key="4">
    <source>
        <dbReference type="Google" id="ProtNLM"/>
    </source>
</evidence>
<evidence type="ECO:0000313" key="3">
    <source>
        <dbReference type="Proteomes" id="UP000321424"/>
    </source>
</evidence>
<accession>A0A511MBG9</accession>
<keyword evidence="1" id="KW-1133">Transmembrane helix</keyword>
<protein>
    <recommendedName>
        <fullName evidence="4">Intracellular septation protein A</fullName>
    </recommendedName>
</protein>
<dbReference type="Proteomes" id="UP000321424">
    <property type="component" value="Unassembled WGS sequence"/>
</dbReference>
<keyword evidence="3" id="KW-1185">Reference proteome</keyword>
<feature type="transmembrane region" description="Helical" evidence="1">
    <location>
        <begin position="48"/>
        <end position="69"/>
    </location>
</feature>
<keyword evidence="1" id="KW-0812">Transmembrane</keyword>
<dbReference type="AlphaFoldDB" id="A0A511MBG9"/>
<dbReference type="NCBIfam" id="NF041646">
    <property type="entry name" value="VC0807_fam"/>
    <property type="match status" value="1"/>
</dbReference>
<dbReference type="OrthoDB" id="3781030at2"/>
<feature type="transmembrane region" description="Helical" evidence="1">
    <location>
        <begin position="163"/>
        <end position="184"/>
    </location>
</feature>
<feature type="transmembrane region" description="Helical" evidence="1">
    <location>
        <begin position="190"/>
        <end position="214"/>
    </location>
</feature>
<feature type="transmembrane region" description="Helical" evidence="1">
    <location>
        <begin position="76"/>
        <end position="94"/>
    </location>
</feature>
<name>A0A511MBG9_9NOCA</name>
<comment type="caution">
    <text evidence="2">The sequence shown here is derived from an EMBL/GenBank/DDBJ whole genome shotgun (WGS) entry which is preliminary data.</text>
</comment>
<keyword evidence="1" id="KW-0472">Membrane</keyword>
<reference evidence="2 3" key="1">
    <citation type="submission" date="2019-07" db="EMBL/GenBank/DDBJ databases">
        <title>Whole genome shotgun sequence of Nocardia ninae NBRC 108245.</title>
        <authorList>
            <person name="Hosoyama A."/>
            <person name="Uohara A."/>
            <person name="Ohji S."/>
            <person name="Ichikawa N."/>
        </authorList>
    </citation>
    <scope>NUCLEOTIDE SEQUENCE [LARGE SCALE GENOMIC DNA]</scope>
    <source>
        <strain evidence="2 3">NBRC 108245</strain>
    </source>
</reference>
<sequence length="221" mass="24689">MNSPQTLTADRTAEHKRAAVRRHLFRQLIVELALPLGGYYALRAAGVNPWLALIAPALLIGGFLAYGAIRQRRLDTIALFTLTLIVVGTVMTLVTGDPRTLMVRDSWVFGVLGLWILGTLATQRPFMRTASRAIVTAKIGEEGYREWDARWDSDSRFRHHLRVLTAVWGTVFTLDALVRVLLAYTLPIDAIPLVSTVQWLAVLAAVMVFHNFYVTRHGLKA</sequence>
<evidence type="ECO:0000256" key="1">
    <source>
        <dbReference type="SAM" id="Phobius"/>
    </source>
</evidence>
<evidence type="ECO:0000313" key="2">
    <source>
        <dbReference type="EMBL" id="GEM38014.1"/>
    </source>
</evidence>
<dbReference type="RefSeq" id="WP_147130072.1">
    <property type="nucleotide sequence ID" value="NZ_BJXA01000013.1"/>
</dbReference>
<feature type="transmembrane region" description="Helical" evidence="1">
    <location>
        <begin position="106"/>
        <end position="122"/>
    </location>
</feature>
<gene>
    <name evidence="2" type="ORF">NN4_25330</name>
</gene>
<organism evidence="2 3">
    <name type="scientific">Nocardia ninae NBRC 108245</name>
    <dbReference type="NCBI Taxonomy" id="1210091"/>
    <lineage>
        <taxon>Bacteria</taxon>
        <taxon>Bacillati</taxon>
        <taxon>Actinomycetota</taxon>
        <taxon>Actinomycetes</taxon>
        <taxon>Mycobacteriales</taxon>
        <taxon>Nocardiaceae</taxon>
        <taxon>Nocardia</taxon>
    </lineage>
</organism>